<dbReference type="GeneID" id="98296519"/>
<dbReference type="PANTHER" id="PTHR43077">
    <property type="entry name" value="TRANSPORT PERMEASE YVFS-RELATED"/>
    <property type="match status" value="1"/>
</dbReference>
<evidence type="ECO:0000256" key="1">
    <source>
        <dbReference type="ARBA" id="ARBA00004141"/>
    </source>
</evidence>
<dbReference type="AlphaFoldDB" id="A0A261G2C3"/>
<feature type="transmembrane region" description="Helical" evidence="5">
    <location>
        <begin position="12"/>
        <end position="35"/>
    </location>
</feature>
<dbReference type="RefSeq" id="WP_143242004.1">
    <property type="nucleotide sequence ID" value="NZ_JBDNSG010000015.1"/>
</dbReference>
<protein>
    <recommendedName>
        <fullName evidence="8">ABC transporter permease</fullName>
    </recommendedName>
</protein>
<evidence type="ECO:0008006" key="8">
    <source>
        <dbReference type="Google" id="ProtNLM"/>
    </source>
</evidence>
<dbReference type="GO" id="GO:0016020">
    <property type="term" value="C:membrane"/>
    <property type="evidence" value="ECO:0007669"/>
    <property type="project" value="UniProtKB-SubCell"/>
</dbReference>
<keyword evidence="3 5" id="KW-1133">Transmembrane helix</keyword>
<proteinExistence type="predicted"/>
<evidence type="ECO:0000256" key="2">
    <source>
        <dbReference type="ARBA" id="ARBA00022692"/>
    </source>
</evidence>
<evidence type="ECO:0000313" key="6">
    <source>
        <dbReference type="EMBL" id="OZG65136.1"/>
    </source>
</evidence>
<gene>
    <name evidence="6" type="ORF">BAQU_1876</name>
</gene>
<dbReference type="EMBL" id="MWXA01000009">
    <property type="protein sequence ID" value="OZG65136.1"/>
    <property type="molecule type" value="Genomic_DNA"/>
</dbReference>
<evidence type="ECO:0000256" key="3">
    <source>
        <dbReference type="ARBA" id="ARBA00022989"/>
    </source>
</evidence>
<keyword evidence="4 5" id="KW-0472">Membrane</keyword>
<name>A0A261G2C3_9BIFI</name>
<organism evidence="6 7">
    <name type="scientific">Bifidobacterium aquikefiri</name>
    <dbReference type="NCBI Taxonomy" id="1653207"/>
    <lineage>
        <taxon>Bacteria</taxon>
        <taxon>Bacillati</taxon>
        <taxon>Actinomycetota</taxon>
        <taxon>Actinomycetes</taxon>
        <taxon>Bifidobacteriales</taxon>
        <taxon>Bifidobacteriaceae</taxon>
        <taxon>Bifidobacterium</taxon>
    </lineage>
</organism>
<reference evidence="6 7" key="1">
    <citation type="journal article" date="2017" name="BMC Genomics">
        <title>Comparative genomic and phylogenomic analyses of the Bifidobacteriaceae family.</title>
        <authorList>
            <person name="Lugli G.A."/>
            <person name="Milani C."/>
            <person name="Turroni F."/>
            <person name="Duranti S."/>
            <person name="Mancabelli L."/>
            <person name="Mangifesta M."/>
            <person name="Ferrario C."/>
            <person name="Modesto M."/>
            <person name="Mattarelli P."/>
            <person name="Jiri K."/>
            <person name="van Sinderen D."/>
            <person name="Ventura M."/>
        </authorList>
    </citation>
    <scope>NUCLEOTIDE SEQUENCE [LARGE SCALE GENOMIC DNA]</scope>
    <source>
        <strain evidence="6 7">LMG 28769</strain>
    </source>
</reference>
<accession>A0A261G2C3</accession>
<dbReference type="InterPro" id="IPR051328">
    <property type="entry name" value="T7SS_ABC-Transporter"/>
</dbReference>
<dbReference type="OrthoDB" id="9811483at2"/>
<dbReference type="Proteomes" id="UP000216451">
    <property type="component" value="Unassembled WGS sequence"/>
</dbReference>
<evidence type="ECO:0000256" key="5">
    <source>
        <dbReference type="SAM" id="Phobius"/>
    </source>
</evidence>
<keyword evidence="7" id="KW-1185">Reference proteome</keyword>
<comment type="caution">
    <text evidence="6">The sequence shown here is derived from an EMBL/GenBank/DDBJ whole genome shotgun (WGS) entry which is preliminary data.</text>
</comment>
<sequence>MKNAKTMGRGFALIVIAAVSLIPALYNLIFLSSMWDPYGNVANLPVAVVNQDKSATVSGKSLALGDQIMKSLKK</sequence>
<evidence type="ECO:0000256" key="4">
    <source>
        <dbReference type="ARBA" id="ARBA00023136"/>
    </source>
</evidence>
<comment type="subcellular location">
    <subcellularLocation>
        <location evidence="1">Membrane</location>
        <topology evidence="1">Multi-pass membrane protein</topology>
    </subcellularLocation>
</comment>
<dbReference type="PANTHER" id="PTHR43077:SF5">
    <property type="entry name" value="PHAGE INFECTION PROTEIN"/>
    <property type="match status" value="1"/>
</dbReference>
<evidence type="ECO:0000313" key="7">
    <source>
        <dbReference type="Proteomes" id="UP000216451"/>
    </source>
</evidence>
<keyword evidence="2 5" id="KW-0812">Transmembrane</keyword>